<comment type="similarity">
    <text evidence="1">Belongs to the bacterial secretin family.</text>
</comment>
<dbReference type="AlphaFoldDB" id="A0A059G942"/>
<dbReference type="RefSeq" id="WP_035536827.1">
    <property type="nucleotide sequence ID" value="NZ_ARYL01000007.1"/>
</dbReference>
<keyword evidence="2" id="KW-0732">Signal</keyword>
<dbReference type="eggNOG" id="COG4964">
    <property type="taxonomic scope" value="Bacteria"/>
</dbReference>
<dbReference type="PATRIC" id="fig|1280953.3.peg.1299"/>
<evidence type="ECO:0000259" key="3">
    <source>
        <dbReference type="Pfam" id="PF00263"/>
    </source>
</evidence>
<dbReference type="InterPro" id="IPR004846">
    <property type="entry name" value="T2SS/T3SS_dom"/>
</dbReference>
<dbReference type="PANTHER" id="PTHR30332:SF17">
    <property type="entry name" value="TYPE IV PILIATION SYSTEM PROTEIN DR_0774-RELATED"/>
    <property type="match status" value="1"/>
</dbReference>
<dbReference type="InterPro" id="IPR032789">
    <property type="entry name" value="T2SS-T3SS_pil_N"/>
</dbReference>
<organism evidence="5 6">
    <name type="scientific">Hyphomonas oceanitis SCH89</name>
    <dbReference type="NCBI Taxonomy" id="1280953"/>
    <lineage>
        <taxon>Bacteria</taxon>
        <taxon>Pseudomonadati</taxon>
        <taxon>Pseudomonadota</taxon>
        <taxon>Alphaproteobacteria</taxon>
        <taxon>Hyphomonadales</taxon>
        <taxon>Hyphomonadaceae</taxon>
        <taxon>Hyphomonas</taxon>
    </lineage>
</organism>
<dbReference type="GO" id="GO:0009306">
    <property type="term" value="P:protein secretion"/>
    <property type="evidence" value="ECO:0007669"/>
    <property type="project" value="InterPro"/>
</dbReference>
<dbReference type="PRINTS" id="PR00811">
    <property type="entry name" value="BCTERIALGSPD"/>
</dbReference>
<dbReference type="GO" id="GO:0015627">
    <property type="term" value="C:type II protein secretion system complex"/>
    <property type="evidence" value="ECO:0007669"/>
    <property type="project" value="TreeGrafter"/>
</dbReference>
<dbReference type="OrthoDB" id="9775455at2"/>
<dbReference type="Pfam" id="PF13629">
    <property type="entry name" value="T2SS-T3SS_pil_N"/>
    <property type="match status" value="1"/>
</dbReference>
<name>A0A059G942_9PROT</name>
<feature type="chain" id="PRO_5001578631" evidence="2">
    <location>
        <begin position="26"/>
        <end position="522"/>
    </location>
</feature>
<feature type="signal peptide" evidence="2">
    <location>
        <begin position="1"/>
        <end position="25"/>
    </location>
</feature>
<evidence type="ECO:0000259" key="4">
    <source>
        <dbReference type="Pfam" id="PF13629"/>
    </source>
</evidence>
<dbReference type="InterPro" id="IPR001775">
    <property type="entry name" value="GspD/PilQ"/>
</dbReference>
<evidence type="ECO:0000256" key="2">
    <source>
        <dbReference type="SAM" id="SignalP"/>
    </source>
</evidence>
<dbReference type="InterPro" id="IPR050810">
    <property type="entry name" value="Bact_Secretion_Sys_Channel"/>
</dbReference>
<reference evidence="5 6" key="1">
    <citation type="journal article" date="2014" name="Antonie Van Leeuwenhoek">
        <title>Hyphomonas beringensis sp. nov. and Hyphomonas chukchiensis sp. nov., isolated from surface seawater of the Bering Sea and Chukchi Sea.</title>
        <authorList>
            <person name="Li C."/>
            <person name="Lai Q."/>
            <person name="Li G."/>
            <person name="Dong C."/>
            <person name="Wang J."/>
            <person name="Liao Y."/>
            <person name="Shao Z."/>
        </authorList>
    </citation>
    <scope>NUCLEOTIDE SEQUENCE [LARGE SCALE GENOMIC DNA]</scope>
    <source>
        <strain evidence="5 6">SCH89</strain>
    </source>
</reference>
<dbReference type="Pfam" id="PF00263">
    <property type="entry name" value="Secretin"/>
    <property type="match status" value="1"/>
</dbReference>
<feature type="domain" description="Type II/III secretion system secretin-like" evidence="3">
    <location>
        <begin position="292"/>
        <end position="468"/>
    </location>
</feature>
<gene>
    <name evidence="5" type="ORF">HOC_06423</name>
</gene>
<keyword evidence="6" id="KW-1185">Reference proteome</keyword>
<proteinExistence type="inferred from homology"/>
<dbReference type="EMBL" id="ARYL01000007">
    <property type="protein sequence ID" value="KDA03249.1"/>
    <property type="molecule type" value="Genomic_DNA"/>
</dbReference>
<sequence>MVFQSPVRTGLLLAAAALGPCFAHAAPNDMGTVITAPGQSNVSQQVTLGLNKSLIIDLENPAADVVITNPAIADAVVQTSKRIIFRGVKYGQTNAFVFDRAGNQLLNLEINVETDMTSLHQLIERHVPDARVNVEGLNGNVLITGSVDDMTQSDQVEQLVSAFVGADEDTKIVNMVQVAAKDQVMLEVRIVEMQRTAIKQLGINLSGTPGWGDFAKLVEKQLFADGDGDGLPEDQGTTVKVPGAPQSFAGAIGSSNSFPIQGRALGGLNGGLTYSNYVGDTLQSNVGVSLDALERIGIVKTLAEPNIVAISGESAKFLAGGEFPVPVGQDKNGNVTIEFKPYGVGLGFTPVVLSEGRISLKVSTEVSELTSQGSFQGNTQSVIDANGNIIQVAGITIPALSVRRAESVIELPSGGSMMMAGLIQSKTRQTLDQIPGLKKLPVLGALFQSRDFLQDESELVVIVTPYLVDPTQKDQLRTPADGYANASDAKTIFFGKLNEQYGKDGAPVDAENYRSPVGFIEE</sequence>
<feature type="domain" description="Pilus formation protein N-terminal" evidence="4">
    <location>
        <begin position="43"/>
        <end position="113"/>
    </location>
</feature>
<evidence type="ECO:0000313" key="6">
    <source>
        <dbReference type="Proteomes" id="UP000024942"/>
    </source>
</evidence>
<evidence type="ECO:0000313" key="5">
    <source>
        <dbReference type="EMBL" id="KDA03249.1"/>
    </source>
</evidence>
<protein>
    <submittedName>
        <fullName evidence="5">Pilus assembly protein CpaC</fullName>
    </submittedName>
</protein>
<comment type="caution">
    <text evidence="5">The sequence shown here is derived from an EMBL/GenBank/DDBJ whole genome shotgun (WGS) entry which is preliminary data.</text>
</comment>
<dbReference type="Proteomes" id="UP000024942">
    <property type="component" value="Unassembled WGS sequence"/>
</dbReference>
<dbReference type="STRING" id="1280953.HOC_06423"/>
<accession>A0A059G942</accession>
<evidence type="ECO:0000256" key="1">
    <source>
        <dbReference type="RuleBase" id="RU004003"/>
    </source>
</evidence>
<dbReference type="PANTHER" id="PTHR30332">
    <property type="entry name" value="PROBABLE GENERAL SECRETION PATHWAY PROTEIN D"/>
    <property type="match status" value="1"/>
</dbReference>